<protein>
    <submittedName>
        <fullName evidence="3">Barstar (Barnase inhibitor)</fullName>
    </submittedName>
</protein>
<dbReference type="Proteomes" id="UP000322917">
    <property type="component" value="Unassembled WGS sequence"/>
</dbReference>
<dbReference type="Gene3D" id="3.30.370.10">
    <property type="entry name" value="Barstar-like"/>
    <property type="match status" value="1"/>
</dbReference>
<evidence type="ECO:0000313" key="3">
    <source>
        <dbReference type="EMBL" id="SHJ15252.1"/>
    </source>
</evidence>
<sequence length="131" mass="15367">MEKKKVIIDGTQFHNIEGFRDEINKVLTKRLTWRTEYNLDAFNDFLRGGFGVHEYGEPIVIIWENAEKSRIDFGYNATIKHYERILTGCHPTNVNKVSFLLEDAKQKKGETLFEIIIKIIQSHDNIELKLK</sequence>
<comment type="similarity">
    <text evidence="1">Belongs to the barstar family.</text>
</comment>
<dbReference type="SUPFAM" id="SSF52038">
    <property type="entry name" value="Barstar-related"/>
    <property type="match status" value="1"/>
</dbReference>
<gene>
    <name evidence="3" type="ORF">SAMN02745170_01830</name>
</gene>
<keyword evidence="4" id="KW-1185">Reference proteome</keyword>
<dbReference type="InterPro" id="IPR035905">
    <property type="entry name" value="Barstar-like_sf"/>
</dbReference>
<evidence type="ECO:0000256" key="1">
    <source>
        <dbReference type="ARBA" id="ARBA00006845"/>
    </source>
</evidence>
<evidence type="ECO:0000313" key="4">
    <source>
        <dbReference type="Proteomes" id="UP000322917"/>
    </source>
</evidence>
<accession>A0A1M6GZ98</accession>
<dbReference type="AlphaFoldDB" id="A0A1M6GZ98"/>
<reference evidence="3 4" key="1">
    <citation type="submission" date="2016-11" db="EMBL/GenBank/DDBJ databases">
        <authorList>
            <person name="Varghese N."/>
            <person name="Submissions S."/>
        </authorList>
    </citation>
    <scope>NUCLEOTIDE SEQUENCE [LARGE SCALE GENOMIC DNA]</scope>
    <source>
        <strain evidence="3 4">DSM 15287</strain>
    </source>
</reference>
<evidence type="ECO:0000259" key="2">
    <source>
        <dbReference type="Pfam" id="PF01337"/>
    </source>
</evidence>
<dbReference type="OrthoDB" id="72213at2"/>
<dbReference type="RefSeq" id="WP_149734605.1">
    <property type="nucleotide sequence ID" value="NZ_FQZD01000013.1"/>
</dbReference>
<proteinExistence type="inferred from homology"/>
<organism evidence="3 4">
    <name type="scientific">Propionispora hippei DSM 15287</name>
    <dbReference type="NCBI Taxonomy" id="1123003"/>
    <lineage>
        <taxon>Bacteria</taxon>
        <taxon>Bacillati</taxon>
        <taxon>Bacillota</taxon>
        <taxon>Negativicutes</taxon>
        <taxon>Selenomonadales</taxon>
        <taxon>Sporomusaceae</taxon>
        <taxon>Propionispora</taxon>
    </lineage>
</organism>
<name>A0A1M6GZ98_9FIRM</name>
<dbReference type="EMBL" id="FQZD01000013">
    <property type="protein sequence ID" value="SHJ15252.1"/>
    <property type="molecule type" value="Genomic_DNA"/>
</dbReference>
<dbReference type="Pfam" id="PF01337">
    <property type="entry name" value="Barstar"/>
    <property type="match status" value="1"/>
</dbReference>
<dbReference type="InterPro" id="IPR000468">
    <property type="entry name" value="Barstar"/>
</dbReference>
<feature type="domain" description="Barstar (barnase inhibitor)" evidence="2">
    <location>
        <begin position="5"/>
        <end position="71"/>
    </location>
</feature>